<comment type="similarity">
    <text evidence="2">Belongs to the bacterial solute-binding protein 8 family.</text>
</comment>
<evidence type="ECO:0000313" key="8">
    <source>
        <dbReference type="Proteomes" id="UP000634476"/>
    </source>
</evidence>
<evidence type="ECO:0000313" key="7">
    <source>
        <dbReference type="EMBL" id="GII05047.1"/>
    </source>
</evidence>
<dbReference type="AlphaFoldDB" id="A0A8J3WZR9"/>
<dbReference type="InterPro" id="IPR051313">
    <property type="entry name" value="Bact_iron-sidero_bind"/>
</dbReference>
<evidence type="ECO:0000256" key="2">
    <source>
        <dbReference type="ARBA" id="ARBA00008814"/>
    </source>
</evidence>
<evidence type="ECO:0000256" key="1">
    <source>
        <dbReference type="ARBA" id="ARBA00004196"/>
    </source>
</evidence>
<dbReference type="PANTHER" id="PTHR30532">
    <property type="entry name" value="IRON III DICITRATE-BINDING PERIPLASMIC PROTEIN"/>
    <property type="match status" value="1"/>
</dbReference>
<comment type="subcellular location">
    <subcellularLocation>
        <location evidence="1">Cell envelope</location>
    </subcellularLocation>
</comment>
<keyword evidence="3" id="KW-0813">Transport</keyword>
<name>A0A8J3WZR9_9ACTN</name>
<evidence type="ECO:0000256" key="4">
    <source>
        <dbReference type="ARBA" id="ARBA00022729"/>
    </source>
</evidence>
<proteinExistence type="inferred from homology"/>
<feature type="compositionally biased region" description="Low complexity" evidence="5">
    <location>
        <begin position="33"/>
        <end position="49"/>
    </location>
</feature>
<keyword evidence="4" id="KW-0732">Signal</keyword>
<dbReference type="PANTHER" id="PTHR30532:SF24">
    <property type="entry name" value="FERRIC ENTEROBACTIN-BINDING PERIPLASMIC PROTEIN FEPB"/>
    <property type="match status" value="1"/>
</dbReference>
<dbReference type="PROSITE" id="PS50983">
    <property type="entry name" value="FE_B12_PBP"/>
    <property type="match status" value="1"/>
</dbReference>
<dbReference type="Pfam" id="PF01497">
    <property type="entry name" value="Peripla_BP_2"/>
    <property type="match status" value="1"/>
</dbReference>
<reference evidence="7" key="1">
    <citation type="submission" date="2021-01" db="EMBL/GenBank/DDBJ databases">
        <title>Whole genome shotgun sequence of Planobispora takensis NBRC 109077.</title>
        <authorList>
            <person name="Komaki H."/>
            <person name="Tamura T."/>
        </authorList>
    </citation>
    <scope>NUCLEOTIDE SEQUENCE</scope>
    <source>
        <strain evidence="7">NBRC 109077</strain>
    </source>
</reference>
<dbReference type="InterPro" id="IPR002491">
    <property type="entry name" value="ABC_transptr_periplasmic_BD"/>
</dbReference>
<dbReference type="PROSITE" id="PS51318">
    <property type="entry name" value="TAT"/>
    <property type="match status" value="1"/>
</dbReference>
<evidence type="ECO:0000259" key="6">
    <source>
        <dbReference type="PROSITE" id="PS50983"/>
    </source>
</evidence>
<gene>
    <name evidence="7" type="ORF">Pta02_70550</name>
</gene>
<dbReference type="InterPro" id="IPR006311">
    <property type="entry name" value="TAT_signal"/>
</dbReference>
<comment type="caution">
    <text evidence="7">The sequence shown here is derived from an EMBL/GenBank/DDBJ whole genome shotgun (WGS) entry which is preliminary data.</text>
</comment>
<dbReference type="RefSeq" id="WP_203879279.1">
    <property type="nucleotide sequence ID" value="NZ_BOOK01000061.1"/>
</dbReference>
<dbReference type="GO" id="GO:0030288">
    <property type="term" value="C:outer membrane-bounded periplasmic space"/>
    <property type="evidence" value="ECO:0007669"/>
    <property type="project" value="TreeGrafter"/>
</dbReference>
<sequence length="340" mass="36512">MSLPALSRRGFLAAGLGATLLTLTACGQGEQTAAPAGSGASSSAPAAGPWSFTDDRGKKLDLPKRPERIVAQIGAAAVLWDFGVRPIAVFGPHKLQDGSKDPQIGAVDLGQVETLGNVWDEFNVEKYISLQPELLVSGMYNGNTLWYVPEKSTATIEQAAPTLGVKLYGRSIPELIAKYGEVAASLGADLNAPAVTGAKAEFEAASKALVTPEAKQLKILVMAGGPESLWVAHFKDHIDVGYMKELGLDVVVPDKVDEAGYWETLSWENADKYEADVILADARAQSMKVEEMMKKPTFAKLPAVKAGQVYPWRAEQRYSYQGYAEMLKELSANLAKAKKL</sequence>
<protein>
    <submittedName>
        <fullName evidence="7">ABC transporter substrate-binding protein</fullName>
    </submittedName>
</protein>
<feature type="region of interest" description="Disordered" evidence="5">
    <location>
        <begin position="31"/>
        <end position="58"/>
    </location>
</feature>
<dbReference type="Gene3D" id="3.40.50.1980">
    <property type="entry name" value="Nitrogenase molybdenum iron protein domain"/>
    <property type="match status" value="2"/>
</dbReference>
<feature type="domain" description="Fe/B12 periplasmic-binding" evidence="6">
    <location>
        <begin position="67"/>
        <end position="340"/>
    </location>
</feature>
<dbReference type="Proteomes" id="UP000634476">
    <property type="component" value="Unassembled WGS sequence"/>
</dbReference>
<evidence type="ECO:0000256" key="5">
    <source>
        <dbReference type="SAM" id="MobiDB-lite"/>
    </source>
</evidence>
<dbReference type="EMBL" id="BOOK01000061">
    <property type="protein sequence ID" value="GII05047.1"/>
    <property type="molecule type" value="Genomic_DNA"/>
</dbReference>
<accession>A0A8J3WZR9</accession>
<keyword evidence="8" id="KW-1185">Reference proteome</keyword>
<dbReference type="SUPFAM" id="SSF53807">
    <property type="entry name" value="Helical backbone' metal receptor"/>
    <property type="match status" value="1"/>
</dbReference>
<evidence type="ECO:0000256" key="3">
    <source>
        <dbReference type="ARBA" id="ARBA00022448"/>
    </source>
</evidence>
<organism evidence="7 8">
    <name type="scientific">Planobispora takensis</name>
    <dbReference type="NCBI Taxonomy" id="1367882"/>
    <lineage>
        <taxon>Bacteria</taxon>
        <taxon>Bacillati</taxon>
        <taxon>Actinomycetota</taxon>
        <taxon>Actinomycetes</taxon>
        <taxon>Streptosporangiales</taxon>
        <taxon>Streptosporangiaceae</taxon>
        <taxon>Planobispora</taxon>
    </lineage>
</organism>
<dbReference type="GO" id="GO:1901678">
    <property type="term" value="P:iron coordination entity transport"/>
    <property type="evidence" value="ECO:0007669"/>
    <property type="project" value="UniProtKB-ARBA"/>
</dbReference>